<keyword evidence="1" id="KW-0812">Transmembrane</keyword>
<dbReference type="EMBL" id="CP051685">
    <property type="protein sequence ID" value="QJE02189.1"/>
    <property type="molecule type" value="Genomic_DNA"/>
</dbReference>
<proteinExistence type="predicted"/>
<reference evidence="2 3" key="1">
    <citation type="submission" date="2020-04" db="EMBL/GenBank/DDBJ databases">
        <title>Genome sequencing of novel species.</title>
        <authorList>
            <person name="Heo J."/>
            <person name="Kim S.-J."/>
            <person name="Kim J.-S."/>
            <person name="Hong S.-B."/>
            <person name="Kwon S.-W."/>
        </authorList>
    </citation>
    <scope>NUCLEOTIDE SEQUENCE [LARGE SCALE GENOMIC DNA]</scope>
    <source>
        <strain evidence="2 3">GN2-R2</strain>
    </source>
</reference>
<feature type="transmembrane region" description="Helical" evidence="1">
    <location>
        <begin position="77"/>
        <end position="97"/>
    </location>
</feature>
<dbReference type="AlphaFoldDB" id="A0A7Z2VZX6"/>
<sequence length="136" mass="14722">MMQKTIGATNKTKWMNIVGAVLWALTGLALFAQKFGAQISFNTLMAILVLYSFIVLIPAGTAVALSSPSRIGLRKVMIGLNVLLILLVILGFAAGMYLRTSGFLGYLGLLIFLVPAGLNVKALQPLSMRFQNMMEQ</sequence>
<protein>
    <submittedName>
        <fullName evidence="2">Uncharacterized protein</fullName>
    </submittedName>
</protein>
<dbReference type="RefSeq" id="WP_170204276.1">
    <property type="nucleotide sequence ID" value="NZ_CP051685.1"/>
</dbReference>
<organism evidence="2 3">
    <name type="scientific">Massilia forsythiae</name>
    <dbReference type="NCBI Taxonomy" id="2728020"/>
    <lineage>
        <taxon>Bacteria</taxon>
        <taxon>Pseudomonadati</taxon>
        <taxon>Pseudomonadota</taxon>
        <taxon>Betaproteobacteria</taxon>
        <taxon>Burkholderiales</taxon>
        <taxon>Oxalobacteraceae</taxon>
        <taxon>Telluria group</taxon>
        <taxon>Massilia</taxon>
    </lineage>
</organism>
<feature type="transmembrane region" description="Helical" evidence="1">
    <location>
        <begin position="42"/>
        <end position="65"/>
    </location>
</feature>
<gene>
    <name evidence="2" type="ORF">HH212_20995</name>
</gene>
<accession>A0A7Z2VZX6</accession>
<evidence type="ECO:0000313" key="2">
    <source>
        <dbReference type="EMBL" id="QJE02189.1"/>
    </source>
</evidence>
<dbReference type="KEGG" id="mfy:HH212_20995"/>
<dbReference type="Proteomes" id="UP000502415">
    <property type="component" value="Chromosome"/>
</dbReference>
<keyword evidence="3" id="KW-1185">Reference proteome</keyword>
<evidence type="ECO:0000313" key="3">
    <source>
        <dbReference type="Proteomes" id="UP000502415"/>
    </source>
</evidence>
<keyword evidence="1" id="KW-0472">Membrane</keyword>
<evidence type="ECO:0000256" key="1">
    <source>
        <dbReference type="SAM" id="Phobius"/>
    </source>
</evidence>
<keyword evidence="1" id="KW-1133">Transmembrane helix</keyword>
<name>A0A7Z2VZX6_9BURK</name>
<feature type="transmembrane region" description="Helical" evidence="1">
    <location>
        <begin position="103"/>
        <end position="123"/>
    </location>
</feature>